<dbReference type="PANTHER" id="PTHR34978">
    <property type="entry name" value="POSSIBLE SENSOR-TRANSDUCER PROTEIN BLAR"/>
    <property type="match status" value="1"/>
</dbReference>
<sequence>MLLYLTKLTLILAVALTTYKLLLEDTMAHRFKRYYLLASLVLAIVLPVFTISTTVKINSINQTLVELSEVVIKPHTEIKSSSFDWSIVLITIYSIGILITLIRLISEVYKIERLKSRGTVIEFEGMKIVLLTHLSNAFSFRQHIYLPITEELTLSNKILIHERAHVEQRHTLDILFIEILKVVFWFHPLFYYYKTCIALNHEFLADSKSIASKEEANAYLELLLNQTYKQSELNITSSFNFNLTKKRFVMITKENKPVYNISAALLSSTLFVAIGVSTINTQAATPSVTTDKSEGYVATDVHARYEGGMSQFTQDFISRFELPESAVLDNQSMVIVQFTVQTDGSLDNIQVLRDPLEVGAQVISILETLPKWTPAKHNGEVVASTFTLPIKFKTANHDTP</sequence>
<dbReference type="OrthoDB" id="1522859at2"/>
<dbReference type="InterPro" id="IPR008756">
    <property type="entry name" value="Peptidase_M56"/>
</dbReference>
<keyword evidence="1" id="KW-1133">Transmembrane helix</keyword>
<gene>
    <name evidence="4" type="ORF">AV926_06530</name>
</gene>
<dbReference type="EMBL" id="LQNU01000043">
    <property type="protein sequence ID" value="KZE82759.1"/>
    <property type="molecule type" value="Genomic_DNA"/>
</dbReference>
<feature type="transmembrane region" description="Helical" evidence="1">
    <location>
        <begin position="34"/>
        <end position="55"/>
    </location>
</feature>
<keyword evidence="1" id="KW-0812">Transmembrane</keyword>
<dbReference type="AlphaFoldDB" id="A0A161SAW0"/>
<feature type="transmembrane region" description="Helical" evidence="1">
    <location>
        <begin position="257"/>
        <end position="279"/>
    </location>
</feature>
<name>A0A161SAW0_9FLAO</name>
<protein>
    <submittedName>
        <fullName evidence="4">Uncharacterized protein</fullName>
    </submittedName>
</protein>
<feature type="domain" description="TonB C-terminal" evidence="2">
    <location>
        <begin position="329"/>
        <end position="393"/>
    </location>
</feature>
<dbReference type="CDD" id="cd07341">
    <property type="entry name" value="M56_BlaR1_MecR1_like"/>
    <property type="match status" value="1"/>
</dbReference>
<dbReference type="SUPFAM" id="SSF74653">
    <property type="entry name" value="TolA/TonB C-terminal domain"/>
    <property type="match status" value="1"/>
</dbReference>
<keyword evidence="5" id="KW-1185">Reference proteome</keyword>
<dbReference type="Proteomes" id="UP000076630">
    <property type="component" value="Unassembled WGS sequence"/>
</dbReference>
<dbReference type="GO" id="GO:0055085">
    <property type="term" value="P:transmembrane transport"/>
    <property type="evidence" value="ECO:0007669"/>
    <property type="project" value="InterPro"/>
</dbReference>
<keyword evidence="1" id="KW-0472">Membrane</keyword>
<feature type="transmembrane region" description="Helical" evidence="1">
    <location>
        <begin position="85"/>
        <end position="105"/>
    </location>
</feature>
<evidence type="ECO:0000313" key="5">
    <source>
        <dbReference type="Proteomes" id="UP000076630"/>
    </source>
</evidence>
<dbReference type="Pfam" id="PF05569">
    <property type="entry name" value="Peptidase_M56"/>
    <property type="match status" value="1"/>
</dbReference>
<evidence type="ECO:0000259" key="3">
    <source>
        <dbReference type="Pfam" id="PF05569"/>
    </source>
</evidence>
<dbReference type="Pfam" id="PF03544">
    <property type="entry name" value="TonB_C"/>
    <property type="match status" value="1"/>
</dbReference>
<feature type="domain" description="Peptidase M56" evidence="3">
    <location>
        <begin position="20"/>
        <end position="251"/>
    </location>
</feature>
<organism evidence="4 5">
    <name type="scientific">Myroides marinus</name>
    <dbReference type="NCBI Taxonomy" id="703342"/>
    <lineage>
        <taxon>Bacteria</taxon>
        <taxon>Pseudomonadati</taxon>
        <taxon>Bacteroidota</taxon>
        <taxon>Flavobacteriia</taxon>
        <taxon>Flavobacteriales</taxon>
        <taxon>Flavobacteriaceae</taxon>
        <taxon>Myroides</taxon>
    </lineage>
</organism>
<proteinExistence type="predicted"/>
<dbReference type="InterPro" id="IPR037682">
    <property type="entry name" value="TonB_C"/>
</dbReference>
<dbReference type="Gene3D" id="3.30.1150.10">
    <property type="match status" value="1"/>
</dbReference>
<accession>A0A161SAW0</accession>
<comment type="caution">
    <text evidence="4">The sequence shown here is derived from an EMBL/GenBank/DDBJ whole genome shotgun (WGS) entry which is preliminary data.</text>
</comment>
<reference evidence="4 5" key="1">
    <citation type="submission" date="2016-01" db="EMBL/GenBank/DDBJ databases">
        <title>Whole genome sequencing of Myroides marinus L41.</title>
        <authorList>
            <person name="Hong K.W."/>
        </authorList>
    </citation>
    <scope>NUCLEOTIDE SEQUENCE [LARGE SCALE GENOMIC DNA]</scope>
    <source>
        <strain evidence="4 5">L41</strain>
    </source>
</reference>
<dbReference type="RefSeq" id="WP_038987222.1">
    <property type="nucleotide sequence ID" value="NZ_JWJO01000043.1"/>
</dbReference>
<dbReference type="PANTHER" id="PTHR34978:SF3">
    <property type="entry name" value="SLR0241 PROTEIN"/>
    <property type="match status" value="1"/>
</dbReference>
<feature type="transmembrane region" description="Helical" evidence="1">
    <location>
        <begin position="6"/>
        <end position="22"/>
    </location>
</feature>
<dbReference type="InterPro" id="IPR052173">
    <property type="entry name" value="Beta-lactam_resp_regulator"/>
</dbReference>
<evidence type="ECO:0000259" key="2">
    <source>
        <dbReference type="Pfam" id="PF03544"/>
    </source>
</evidence>
<evidence type="ECO:0000313" key="4">
    <source>
        <dbReference type="EMBL" id="KZE82759.1"/>
    </source>
</evidence>
<evidence type="ECO:0000256" key="1">
    <source>
        <dbReference type="SAM" id="Phobius"/>
    </source>
</evidence>